<keyword evidence="3" id="KW-1185">Reference proteome</keyword>
<dbReference type="AlphaFoldDB" id="A0A2X0MRA0"/>
<feature type="compositionally biased region" description="Acidic residues" evidence="1">
    <location>
        <begin position="159"/>
        <end position="175"/>
    </location>
</feature>
<proteinExistence type="predicted"/>
<feature type="compositionally biased region" description="Low complexity" evidence="1">
    <location>
        <begin position="145"/>
        <end position="158"/>
    </location>
</feature>
<dbReference type="EMBL" id="FQNC01000119">
    <property type="protein sequence ID" value="SGZ33489.1"/>
    <property type="molecule type" value="Genomic_DNA"/>
</dbReference>
<name>A0A2X0MRA0_9BASI</name>
<dbReference type="Proteomes" id="UP000249464">
    <property type="component" value="Unassembled WGS sequence"/>
</dbReference>
<evidence type="ECO:0000313" key="2">
    <source>
        <dbReference type="EMBL" id="SGZ33489.1"/>
    </source>
</evidence>
<feature type="compositionally biased region" description="Basic residues" evidence="1">
    <location>
        <begin position="268"/>
        <end position="278"/>
    </location>
</feature>
<evidence type="ECO:0000256" key="1">
    <source>
        <dbReference type="SAM" id="MobiDB-lite"/>
    </source>
</evidence>
<accession>A0A2X0MRA0</accession>
<feature type="region of interest" description="Disordered" evidence="1">
    <location>
        <begin position="443"/>
        <end position="496"/>
    </location>
</feature>
<evidence type="ECO:0000313" key="3">
    <source>
        <dbReference type="Proteomes" id="UP000249464"/>
    </source>
</evidence>
<feature type="region of interest" description="Disordered" evidence="1">
    <location>
        <begin position="543"/>
        <end position="565"/>
    </location>
</feature>
<feature type="compositionally biased region" description="Low complexity" evidence="1">
    <location>
        <begin position="365"/>
        <end position="380"/>
    </location>
</feature>
<organism evidence="2 3">
    <name type="scientific">Microbotryum silenes-dioicae</name>
    <dbReference type="NCBI Taxonomy" id="796604"/>
    <lineage>
        <taxon>Eukaryota</taxon>
        <taxon>Fungi</taxon>
        <taxon>Dikarya</taxon>
        <taxon>Basidiomycota</taxon>
        <taxon>Pucciniomycotina</taxon>
        <taxon>Microbotryomycetes</taxon>
        <taxon>Microbotryales</taxon>
        <taxon>Microbotryaceae</taxon>
        <taxon>Microbotryum</taxon>
    </lineage>
</organism>
<feature type="compositionally biased region" description="Polar residues" evidence="1">
    <location>
        <begin position="287"/>
        <end position="307"/>
    </location>
</feature>
<sequence length="715" mass="76590">MSALINGAPLIRIRFFTTAPLPLLRAWLPLAPNSTFADVANDIRTMLPGRPEIEIELMGALRDRLRFLHLPADANLAMCRIGLLGFALLPTSPCAMLDPANDVLEIKAAHLASASTSTAATIVAQPNLGQGISNNVLPSITEAKSGSSSSSSSSSSSDSDADSSDSSDSSDDEDDAAPRPISSKRPPNTASNHLQRPAKRARSTSSSLSSETPSSSDSDSSDSSSSSDSDSRSKSKQIGIKQASASASAKPTKIDSVAHVTEGQGLKRTQKRNRRRRLFRNDKSREANASANTSQAAKSSVPQSSEGTEVPKGQLWYMFTKLNRFGTVTERASLPPAVSPATTVEQPPASAARSTSPVSIPPEAAPALPTTTKPTPKIALDPYTDLHGPKFNMLHLASGNKNKKKHIRLSSSSASTAPKRIFFDDPQRTIAVEGELVVEAPTGWASRPEARGKSDSPVSPRYEPGSPPPLQARATQQSTPAAPKSPTVPAKTSTPAPYTPWARFKAATNGVPSISTPNVAHLPPSQRSDLPPNLVITSVDVEGTNWQPGPGEIVPETSSQWTRWPEPTPVGIVDKEGGGNFGGWPTWDEIDGMMNAGSMKVLKKEDAKKGLRIATRILELDPLTFSPTVTLKYGRFLSYQDGLLSIELHPDCLPISNEFEKEWREEGEETYDDEFSGIREARPKFGQGVEMQVEESALEVGGVWEGDWTDVRVLV</sequence>
<feature type="region of interest" description="Disordered" evidence="1">
    <location>
        <begin position="336"/>
        <end position="384"/>
    </location>
</feature>
<feature type="compositionally biased region" description="Polar residues" evidence="1">
    <location>
        <begin position="185"/>
        <end position="194"/>
    </location>
</feature>
<feature type="compositionally biased region" description="Low complexity" evidence="1">
    <location>
        <begin position="203"/>
        <end position="228"/>
    </location>
</feature>
<feature type="region of interest" description="Disordered" evidence="1">
    <location>
        <begin position="140"/>
        <end position="311"/>
    </location>
</feature>
<reference evidence="2 3" key="1">
    <citation type="submission" date="2016-11" db="EMBL/GenBank/DDBJ databases">
        <authorList>
            <person name="Jaros S."/>
            <person name="Januszkiewicz K."/>
            <person name="Wedrychowicz H."/>
        </authorList>
    </citation>
    <scope>NUCLEOTIDE SEQUENCE [LARGE SCALE GENOMIC DNA]</scope>
</reference>
<protein>
    <submittedName>
        <fullName evidence="2">BQ5605_C041g11969 protein</fullName>
    </submittedName>
</protein>
<dbReference type="STRING" id="796604.A0A2X0MRA0"/>
<gene>
    <name evidence="2" type="primary">BQ5605_C041g11969</name>
    <name evidence="2" type="ORF">BQ5605_C041G11969</name>
</gene>